<keyword evidence="1 2" id="KW-0807">Transducer</keyword>
<dbReference type="InterPro" id="IPR004089">
    <property type="entry name" value="MCPsignal_dom"/>
</dbReference>
<protein>
    <submittedName>
        <fullName evidence="6">Methyl-accepting chemotaxis protein</fullName>
    </submittedName>
</protein>
<keyword evidence="4" id="KW-1133">Transmembrane helix</keyword>
<feature type="transmembrane region" description="Helical" evidence="4">
    <location>
        <begin position="20"/>
        <end position="38"/>
    </location>
</feature>
<feature type="transmembrane region" description="Helical" evidence="4">
    <location>
        <begin position="329"/>
        <end position="348"/>
    </location>
</feature>
<evidence type="ECO:0000256" key="1">
    <source>
        <dbReference type="ARBA" id="ARBA00023224"/>
    </source>
</evidence>
<evidence type="ECO:0000256" key="2">
    <source>
        <dbReference type="PROSITE-ProRule" id="PRU00284"/>
    </source>
</evidence>
<evidence type="ECO:0000256" key="4">
    <source>
        <dbReference type="SAM" id="Phobius"/>
    </source>
</evidence>
<dbReference type="AlphaFoldDB" id="A0A6D2CCE8"/>
<reference evidence="6 7" key="1">
    <citation type="journal article" date="2014" name="Genome Announc.">
        <title>Draft genome sequences of eight enterohepatic helicobacter species isolated from both laboratory and wild rodents.</title>
        <authorList>
            <person name="Sheh A."/>
            <person name="Shen Z."/>
            <person name="Fox J.G."/>
        </authorList>
    </citation>
    <scope>NUCLEOTIDE SEQUENCE [LARGE SCALE GENOMIC DNA]</scope>
    <source>
        <strain evidence="6 7">Missouri</strain>
    </source>
</reference>
<evidence type="ECO:0000313" key="7">
    <source>
        <dbReference type="Proteomes" id="UP000029870"/>
    </source>
</evidence>
<accession>A0A6D2CCE8</accession>
<dbReference type="PANTHER" id="PTHR32089:SF112">
    <property type="entry name" value="LYSOZYME-LIKE PROTEIN-RELATED"/>
    <property type="match status" value="1"/>
</dbReference>
<keyword evidence="3" id="KW-0175">Coiled coil</keyword>
<keyword evidence="4" id="KW-0472">Membrane</keyword>
<feature type="domain" description="Methyl-accepting transducer" evidence="5">
    <location>
        <begin position="498"/>
        <end position="698"/>
    </location>
</feature>
<evidence type="ECO:0000256" key="3">
    <source>
        <dbReference type="SAM" id="Coils"/>
    </source>
</evidence>
<gene>
    <name evidence="6" type="ORF">LS77_001390</name>
</gene>
<dbReference type="SUPFAM" id="SSF58104">
    <property type="entry name" value="Methyl-accepting chemotaxis protein (MCP) signaling domain"/>
    <property type="match status" value="1"/>
</dbReference>
<dbReference type="Pfam" id="PF00015">
    <property type="entry name" value="MCPsignal"/>
    <property type="match status" value="1"/>
</dbReference>
<dbReference type="Proteomes" id="UP000029870">
    <property type="component" value="Unassembled WGS sequence"/>
</dbReference>
<dbReference type="PANTHER" id="PTHR32089">
    <property type="entry name" value="METHYL-ACCEPTING CHEMOTAXIS PROTEIN MCPB"/>
    <property type="match status" value="1"/>
</dbReference>
<keyword evidence="4" id="KW-0812">Transmembrane</keyword>
<name>A0A6D2CCE8_9HELI</name>
<dbReference type="GO" id="GO:0016020">
    <property type="term" value="C:membrane"/>
    <property type="evidence" value="ECO:0007669"/>
    <property type="project" value="InterPro"/>
</dbReference>
<evidence type="ECO:0000259" key="5">
    <source>
        <dbReference type="PROSITE" id="PS50111"/>
    </source>
</evidence>
<dbReference type="EMBL" id="JRPH02000003">
    <property type="protein sequence ID" value="TLE06113.1"/>
    <property type="molecule type" value="Genomic_DNA"/>
</dbReference>
<sequence>MPLGVTMSVWSNLKIGTKIILAILVAIFVCMLGLVYVVSSHAEKILFNESHKLLSNAAKRSANLMQGYINETYSMLLATHANVQDILNSDTQTLEQELKHNLMNMLDQNNFGTYGYIILKDVDRQSKFKVGNDYIMLALDSNPRNEGGVNMLPSDSTILTLKGVQTALASGKPSVGTPRKFNFNNKELYILSLNIPLHNKQGKVIGVIGMLVDIDELSADFRSDRLSVFARDYRVLLNQDGMVIMYADKSFEGKILTEVNSSPTALNVTNAIKNKQEGVVEYYNLRGDLSYTGIAVFDIWKDLGVYWGIAVTAPEGSIYAPLRDLRNNMIIGAIVFMLVVVFAIWWVVKVNVTTRIHGLESLLTSFFQYLNHETSKAPDLLKPRANDEIGHMARAINDNIEKTQRSLQQDSVLVNEVMEIVDEAKAGRFGKHITQTSPNPQINKLKDSLNEMSHTLYLLVGDNLAEAKRVFDSFDNNDFTPRIQDPQGLEQSVNKLGDSITTMLQVLAQYARELEIKSKDLEEAVTTLTQSSNTQASSLQQTAASVEEITSSMQNVSGRTSEVITQSEDIKNVIEIIRDIADQTNLLALNAAIEAARAGEHGRGFAVVADEVRKLAERTQKSLGEIEANTNILVQSINDMAESIKEQAQGIGQINESISQLEQTTQQNVEIANKSQEISNALDLVAAKILEDVNKKKF</sequence>
<dbReference type="SMART" id="SM00283">
    <property type="entry name" value="MA"/>
    <property type="match status" value="1"/>
</dbReference>
<dbReference type="Gene3D" id="3.30.450.20">
    <property type="entry name" value="PAS domain"/>
    <property type="match status" value="1"/>
</dbReference>
<dbReference type="GO" id="GO:0007165">
    <property type="term" value="P:signal transduction"/>
    <property type="evidence" value="ECO:0007669"/>
    <property type="project" value="UniProtKB-KW"/>
</dbReference>
<organism evidence="6 7">
    <name type="scientific">Helicobacter bilis</name>
    <dbReference type="NCBI Taxonomy" id="37372"/>
    <lineage>
        <taxon>Bacteria</taxon>
        <taxon>Pseudomonadati</taxon>
        <taxon>Campylobacterota</taxon>
        <taxon>Epsilonproteobacteria</taxon>
        <taxon>Campylobacterales</taxon>
        <taxon>Helicobacteraceae</taxon>
        <taxon>Helicobacter</taxon>
    </lineage>
</organism>
<dbReference type="Gene3D" id="1.20.120.1530">
    <property type="match status" value="1"/>
</dbReference>
<dbReference type="Gene3D" id="1.10.287.950">
    <property type="entry name" value="Methyl-accepting chemotaxis protein"/>
    <property type="match status" value="1"/>
</dbReference>
<dbReference type="PROSITE" id="PS50111">
    <property type="entry name" value="CHEMOTAXIS_TRANSDUC_2"/>
    <property type="match status" value="1"/>
</dbReference>
<feature type="coiled-coil region" evidence="3">
    <location>
        <begin position="504"/>
        <end position="531"/>
    </location>
</feature>
<evidence type="ECO:0000313" key="6">
    <source>
        <dbReference type="EMBL" id="TLE06113.1"/>
    </source>
</evidence>
<comment type="caution">
    <text evidence="6">The sequence shown here is derived from an EMBL/GenBank/DDBJ whole genome shotgun (WGS) entry which is preliminary data.</text>
</comment>
<dbReference type="CDD" id="cd18773">
    <property type="entry name" value="PDC1_HK_sensor"/>
    <property type="match status" value="1"/>
</dbReference>
<proteinExistence type="predicted"/>